<sequence>MSPQTSRSPASRATSVIPKFDEVIHEPMRLRICGLLSSLQEMQFATIRDTLGLSDAMCSRHLKTLADCDYVRLTKRQGESNRHMVTWASLTPTGHTALQGHLAALRAIAAGDMLT</sequence>
<evidence type="ECO:0000313" key="3">
    <source>
        <dbReference type="Proteomes" id="UP000245876"/>
    </source>
</evidence>
<dbReference type="PANTHER" id="PTHR37318:SF1">
    <property type="entry name" value="BSL7504 PROTEIN"/>
    <property type="match status" value="1"/>
</dbReference>
<dbReference type="Pfam" id="PF13601">
    <property type="entry name" value="HTH_34"/>
    <property type="match status" value="1"/>
</dbReference>
<comment type="caution">
    <text evidence="2">The sequence shown here is derived from an EMBL/GenBank/DDBJ whole genome shotgun (WGS) entry which is preliminary data.</text>
</comment>
<dbReference type="Gene3D" id="1.10.10.10">
    <property type="entry name" value="Winged helix-like DNA-binding domain superfamily/Winged helix DNA-binding domain"/>
    <property type="match status" value="1"/>
</dbReference>
<dbReference type="PANTHER" id="PTHR37318">
    <property type="entry name" value="BSL7504 PROTEIN"/>
    <property type="match status" value="1"/>
</dbReference>
<feature type="domain" description="Winged helix DNA-binding" evidence="1">
    <location>
        <begin position="29"/>
        <end position="108"/>
    </location>
</feature>
<reference evidence="2 3" key="1">
    <citation type="journal article" date="2018" name="Int. J. Syst. Evol. Microbiol.">
        <title>Bifidobacterium callitrichidarum sp. nov. from the faeces of the emperor tamarin (Saguinus imperator).</title>
        <authorList>
            <person name="Modesto M."/>
            <person name="Michelini S."/>
            <person name="Sansosti M.C."/>
            <person name="De Filippo C."/>
            <person name="Cavalieri D."/>
            <person name="Qvirist L."/>
            <person name="Andlid T."/>
            <person name="Spiezio C."/>
            <person name="Sandri C."/>
            <person name="Pascarelli S."/>
            <person name="Sgorbati B."/>
            <person name="Mattarelli P."/>
        </authorList>
    </citation>
    <scope>NUCLEOTIDE SEQUENCE [LARGE SCALE GENOMIC DNA]</scope>
    <source>
        <strain evidence="2 3">TRI 5</strain>
    </source>
</reference>
<evidence type="ECO:0000259" key="1">
    <source>
        <dbReference type="Pfam" id="PF13601"/>
    </source>
</evidence>
<gene>
    <name evidence="2" type="ORF">DF196_12085</name>
</gene>
<organism evidence="2 3">
    <name type="scientific">Bifidobacterium callitrichidarum</name>
    <dbReference type="NCBI Taxonomy" id="2052941"/>
    <lineage>
        <taxon>Bacteria</taxon>
        <taxon>Bacillati</taxon>
        <taxon>Actinomycetota</taxon>
        <taxon>Actinomycetes</taxon>
        <taxon>Bifidobacteriales</taxon>
        <taxon>Bifidobacteriaceae</taxon>
        <taxon>Bifidobacterium</taxon>
    </lineage>
</organism>
<evidence type="ECO:0000313" key="2">
    <source>
        <dbReference type="EMBL" id="PWG62443.1"/>
    </source>
</evidence>
<accession>A0A2U2N070</accession>
<dbReference type="RefSeq" id="WP_109058057.1">
    <property type="nucleotide sequence ID" value="NZ_QFFM01000035.1"/>
</dbReference>
<proteinExistence type="predicted"/>
<dbReference type="OrthoDB" id="4952043at2"/>
<dbReference type="EMBL" id="QFFM01000035">
    <property type="protein sequence ID" value="PWG62443.1"/>
    <property type="molecule type" value="Genomic_DNA"/>
</dbReference>
<dbReference type="Proteomes" id="UP000245876">
    <property type="component" value="Unassembled WGS sequence"/>
</dbReference>
<dbReference type="SUPFAM" id="SSF46785">
    <property type="entry name" value="Winged helix' DNA-binding domain"/>
    <property type="match status" value="1"/>
</dbReference>
<dbReference type="InterPro" id="IPR027395">
    <property type="entry name" value="WH_DNA-bd_dom"/>
</dbReference>
<keyword evidence="3" id="KW-1185">Reference proteome</keyword>
<dbReference type="InterPro" id="IPR036388">
    <property type="entry name" value="WH-like_DNA-bd_sf"/>
</dbReference>
<protein>
    <submittedName>
        <fullName evidence="2">Transcriptional regulator</fullName>
    </submittedName>
</protein>
<name>A0A2U2N070_9BIFI</name>
<dbReference type="AlphaFoldDB" id="A0A2U2N070"/>
<dbReference type="InterPro" id="IPR036390">
    <property type="entry name" value="WH_DNA-bd_sf"/>
</dbReference>